<evidence type="ECO:0000313" key="1">
    <source>
        <dbReference type="EMBL" id="KAB2626002.1"/>
    </source>
</evidence>
<reference evidence="1 2" key="1">
    <citation type="submission" date="2019-09" db="EMBL/GenBank/DDBJ databases">
        <authorList>
            <person name="Ou C."/>
        </authorList>
    </citation>
    <scope>NUCLEOTIDE SEQUENCE [LARGE SCALE GENOMIC DNA]</scope>
    <source>
        <strain evidence="1">S2</strain>
        <tissue evidence="1">Leaf</tissue>
    </source>
</reference>
<dbReference type="OrthoDB" id="4882at2759"/>
<dbReference type="EMBL" id="SMOL01000160">
    <property type="protein sequence ID" value="KAB2626002.1"/>
    <property type="molecule type" value="Genomic_DNA"/>
</dbReference>
<dbReference type="AlphaFoldDB" id="A0A5N5HIP9"/>
<reference evidence="2" key="2">
    <citation type="submission" date="2019-10" db="EMBL/GenBank/DDBJ databases">
        <title>A de novo genome assembly of a pear dwarfing rootstock.</title>
        <authorList>
            <person name="Wang F."/>
            <person name="Wang J."/>
            <person name="Li S."/>
            <person name="Zhang Y."/>
            <person name="Fang M."/>
            <person name="Ma L."/>
            <person name="Zhao Y."/>
            <person name="Jiang S."/>
        </authorList>
    </citation>
    <scope>NUCLEOTIDE SEQUENCE [LARGE SCALE GENOMIC DNA]</scope>
</reference>
<protein>
    <submittedName>
        <fullName evidence="1">Uncharacterized protein</fullName>
    </submittedName>
</protein>
<reference evidence="1 2" key="3">
    <citation type="submission" date="2019-11" db="EMBL/GenBank/DDBJ databases">
        <title>A de novo genome assembly of a pear dwarfing rootstock.</title>
        <authorList>
            <person name="Wang F."/>
            <person name="Wang J."/>
            <person name="Li S."/>
            <person name="Zhang Y."/>
            <person name="Fang M."/>
            <person name="Ma L."/>
            <person name="Zhao Y."/>
            <person name="Jiang S."/>
        </authorList>
    </citation>
    <scope>NUCLEOTIDE SEQUENCE [LARGE SCALE GENOMIC DNA]</scope>
    <source>
        <strain evidence="1">S2</strain>
        <tissue evidence="1">Leaf</tissue>
    </source>
</reference>
<keyword evidence="2" id="KW-1185">Reference proteome</keyword>
<dbReference type="Proteomes" id="UP000327157">
    <property type="component" value="Chromosome 16"/>
</dbReference>
<organism evidence="1 2">
    <name type="scientific">Pyrus ussuriensis x Pyrus communis</name>
    <dbReference type="NCBI Taxonomy" id="2448454"/>
    <lineage>
        <taxon>Eukaryota</taxon>
        <taxon>Viridiplantae</taxon>
        <taxon>Streptophyta</taxon>
        <taxon>Embryophyta</taxon>
        <taxon>Tracheophyta</taxon>
        <taxon>Spermatophyta</taxon>
        <taxon>Magnoliopsida</taxon>
        <taxon>eudicotyledons</taxon>
        <taxon>Gunneridae</taxon>
        <taxon>Pentapetalae</taxon>
        <taxon>rosids</taxon>
        <taxon>fabids</taxon>
        <taxon>Rosales</taxon>
        <taxon>Rosaceae</taxon>
        <taxon>Amygdaloideae</taxon>
        <taxon>Maleae</taxon>
        <taxon>Pyrus</taxon>
    </lineage>
</organism>
<accession>A0A5N5HIP9</accession>
<gene>
    <name evidence="1" type="ORF">D8674_017662</name>
</gene>
<name>A0A5N5HIP9_9ROSA</name>
<evidence type="ECO:0000313" key="2">
    <source>
        <dbReference type="Proteomes" id="UP000327157"/>
    </source>
</evidence>
<comment type="caution">
    <text evidence="1">The sequence shown here is derived from an EMBL/GenBank/DDBJ whole genome shotgun (WGS) entry which is preliminary data.</text>
</comment>
<sequence length="91" mass="10542">MSTERIHPIYASPDGFQNLIKQVLSWDIRCVSMNSQPHNSFIKSENGKELNQCPDDYHGKEDKIYHLILQGLDVSYRLDCEGSVVFRVLSW</sequence>
<proteinExistence type="predicted"/>